<keyword evidence="3" id="KW-1185">Reference proteome</keyword>
<reference evidence="2" key="2">
    <citation type="submission" date="2015-06" db="UniProtKB">
        <authorList>
            <consortium name="EnsemblPlants"/>
        </authorList>
    </citation>
    <scope>IDENTIFICATION</scope>
</reference>
<dbReference type="OMA" id="DGDECTW"/>
<dbReference type="AlphaFoldDB" id="A0A0E0N0T8"/>
<name>A0A0E0N0T8_ORYRU</name>
<feature type="region of interest" description="Disordered" evidence="1">
    <location>
        <begin position="1"/>
        <end position="23"/>
    </location>
</feature>
<dbReference type="Gramene" id="ORUFI01G29670.1">
    <property type="protein sequence ID" value="ORUFI01G29670.1"/>
    <property type="gene ID" value="ORUFI01G29670"/>
</dbReference>
<dbReference type="EnsemblPlants" id="ORUFI01G29670.1">
    <property type="protein sequence ID" value="ORUFI01G29670.1"/>
    <property type="gene ID" value="ORUFI01G29670"/>
</dbReference>
<dbReference type="Proteomes" id="UP000008022">
    <property type="component" value="Unassembled WGS sequence"/>
</dbReference>
<evidence type="ECO:0000256" key="1">
    <source>
        <dbReference type="SAM" id="MobiDB-lite"/>
    </source>
</evidence>
<dbReference type="HOGENOM" id="CLU_107343_0_0_1"/>
<sequence>MGNTAPRVRRRDEPAAKSWSKGAEAAGELLPVAKAAGGEEKAAAERAVVTVKVVMTRKEAERLAARLREQRARGRNARMAELKNALRAGDGARRGAAAARPGPRGRAQSLAPIQESCRGFGVLGSLEWHPFWRGKRRTAGDNESDGDECTWCFAHLKTAVKTLASGVLLPPSEAAAIKGVAITDLFKGKNIIKMHLTVDDVFLRSWQDGRAPEKLQHFRRKIIYKLKLENAFTPDKLAEAGLLCFL</sequence>
<evidence type="ECO:0000313" key="2">
    <source>
        <dbReference type="EnsemblPlants" id="ORUFI01G29670.1"/>
    </source>
</evidence>
<evidence type="ECO:0000313" key="3">
    <source>
        <dbReference type="Proteomes" id="UP000008022"/>
    </source>
</evidence>
<proteinExistence type="predicted"/>
<organism evidence="2 3">
    <name type="scientific">Oryza rufipogon</name>
    <name type="common">Brownbeard rice</name>
    <name type="synonym">Asian wild rice</name>
    <dbReference type="NCBI Taxonomy" id="4529"/>
    <lineage>
        <taxon>Eukaryota</taxon>
        <taxon>Viridiplantae</taxon>
        <taxon>Streptophyta</taxon>
        <taxon>Embryophyta</taxon>
        <taxon>Tracheophyta</taxon>
        <taxon>Spermatophyta</taxon>
        <taxon>Magnoliopsida</taxon>
        <taxon>Liliopsida</taxon>
        <taxon>Poales</taxon>
        <taxon>Poaceae</taxon>
        <taxon>BOP clade</taxon>
        <taxon>Oryzoideae</taxon>
        <taxon>Oryzeae</taxon>
        <taxon>Oryzinae</taxon>
        <taxon>Oryza</taxon>
    </lineage>
</organism>
<accession>A0A0E0N0T8</accession>
<reference evidence="3" key="1">
    <citation type="submission" date="2013-06" db="EMBL/GenBank/DDBJ databases">
        <authorList>
            <person name="Zhao Q."/>
        </authorList>
    </citation>
    <scope>NUCLEOTIDE SEQUENCE</scope>
    <source>
        <strain evidence="3">cv. W1943</strain>
    </source>
</reference>
<protein>
    <submittedName>
        <fullName evidence="2">Uncharacterized protein</fullName>
    </submittedName>
</protein>